<protein>
    <submittedName>
        <fullName evidence="1">Glycosyltransferase</fullName>
    </submittedName>
</protein>
<evidence type="ECO:0000313" key="2">
    <source>
        <dbReference type="Proteomes" id="UP000320184"/>
    </source>
</evidence>
<dbReference type="Proteomes" id="UP000320184">
    <property type="component" value="Unassembled WGS sequence"/>
</dbReference>
<dbReference type="GO" id="GO:0016740">
    <property type="term" value="F:transferase activity"/>
    <property type="evidence" value="ECO:0007669"/>
    <property type="project" value="UniProtKB-KW"/>
</dbReference>
<dbReference type="EMBL" id="VBOT01000103">
    <property type="protein sequence ID" value="TMQ50252.1"/>
    <property type="molecule type" value="Genomic_DNA"/>
</dbReference>
<dbReference type="AlphaFoldDB" id="A0A538SFX0"/>
<dbReference type="PANTHER" id="PTHR36529:SF1">
    <property type="entry name" value="GLYCOSYLTRANSFERASE"/>
    <property type="match status" value="1"/>
</dbReference>
<dbReference type="PANTHER" id="PTHR36529">
    <property type="entry name" value="SLL1095 PROTEIN"/>
    <property type="match status" value="1"/>
</dbReference>
<dbReference type="SUPFAM" id="SSF53448">
    <property type="entry name" value="Nucleotide-diphospho-sugar transferases"/>
    <property type="match status" value="1"/>
</dbReference>
<keyword evidence="1" id="KW-0808">Transferase</keyword>
<organism evidence="1 2">
    <name type="scientific">Eiseniibacteriota bacterium</name>
    <dbReference type="NCBI Taxonomy" id="2212470"/>
    <lineage>
        <taxon>Bacteria</taxon>
        <taxon>Candidatus Eiseniibacteriota</taxon>
    </lineage>
</organism>
<proteinExistence type="predicted"/>
<dbReference type="InterPro" id="IPR018641">
    <property type="entry name" value="Trfase_1_rSAM/seldom-assoc"/>
</dbReference>
<accession>A0A538SFX0</accession>
<evidence type="ECO:0000313" key="1">
    <source>
        <dbReference type="EMBL" id="TMQ50252.1"/>
    </source>
</evidence>
<dbReference type="InterPro" id="IPR029044">
    <property type="entry name" value="Nucleotide-diphossugar_trans"/>
</dbReference>
<comment type="caution">
    <text evidence="1">The sequence shown here is derived from an EMBL/GenBank/DDBJ whole genome shotgun (WGS) entry which is preliminary data.</text>
</comment>
<dbReference type="Pfam" id="PF09837">
    <property type="entry name" value="DUF2064"/>
    <property type="match status" value="1"/>
</dbReference>
<name>A0A538SFX0_UNCEI</name>
<dbReference type="NCBIfam" id="TIGR04282">
    <property type="entry name" value="glyco_like_cofC"/>
    <property type="match status" value="1"/>
</dbReference>
<sequence length="243" mass="26525">MRAVVRSPYRGGPVERVALFARWPELGRVKTRLSPALPPELALRLYEAMLEDALGAMSRCGADESFVYWADAPPDRGLWDGKITPARSQDQAGEDLGARLERAFDDLLKHGPARAVILGADCPMLDADMLRRAFDALAEHDLVLGPSRDGGYYLIGLTRIAPSLFRDIAWGTDEVLEQTLDRARGLRLAVSLLPTLDDLDTPGDLVRWLVTAVEAGELPCRRTAGTLCELGLLPGRTMGGQAH</sequence>
<gene>
    <name evidence="1" type="ORF">E6K73_08215</name>
</gene>
<reference evidence="1 2" key="1">
    <citation type="journal article" date="2019" name="Nat. Microbiol.">
        <title>Mediterranean grassland soil C-N compound turnover is dependent on rainfall and depth, and is mediated by genomically divergent microorganisms.</title>
        <authorList>
            <person name="Diamond S."/>
            <person name="Andeer P.F."/>
            <person name="Li Z."/>
            <person name="Crits-Christoph A."/>
            <person name="Burstein D."/>
            <person name="Anantharaman K."/>
            <person name="Lane K.R."/>
            <person name="Thomas B.C."/>
            <person name="Pan C."/>
            <person name="Northen T.R."/>
            <person name="Banfield J.F."/>
        </authorList>
    </citation>
    <scope>NUCLEOTIDE SEQUENCE [LARGE SCALE GENOMIC DNA]</scope>
    <source>
        <strain evidence="1">WS_3</strain>
    </source>
</reference>
<dbReference type="Gene3D" id="3.90.550.10">
    <property type="entry name" value="Spore Coat Polysaccharide Biosynthesis Protein SpsA, Chain A"/>
    <property type="match status" value="1"/>
</dbReference>